<dbReference type="Pfam" id="PF10415">
    <property type="entry name" value="FumaraseC_C"/>
    <property type="match status" value="1"/>
</dbReference>
<keyword evidence="1" id="KW-0456">Lyase</keyword>
<evidence type="ECO:0000256" key="1">
    <source>
        <dbReference type="ARBA" id="ARBA00023239"/>
    </source>
</evidence>
<dbReference type="Proteomes" id="UP000305836">
    <property type="component" value="Unassembled WGS sequence"/>
</dbReference>
<accession>A0A4V5UY61</accession>
<dbReference type="EMBL" id="SZPZ01000001">
    <property type="protein sequence ID" value="TKK83513.1"/>
    <property type="molecule type" value="Genomic_DNA"/>
</dbReference>
<sequence>MRAGHHPVDPVQVTQPGDRHVQRQLGDGLRHPRRRLAGPHAARQQGLWHQRPDRPRAVHDEPQVVLRREPLGQRLRPPACDEYIRLQPADTVTPADESPDPPQPLLQPVAEEFGFERGRHIHVHDRHSHQGPLDAVTDRNVSTSATITRRWFLAPRSLERCHRLGGAVEVGPENVRASVMLTTALTPHIGQHAAARITAEALSTGDPVDVVAARHGIPREQFWRWCDPKTMTGADDQRPWTNDA</sequence>
<evidence type="ECO:0000259" key="3">
    <source>
        <dbReference type="Pfam" id="PF10415"/>
    </source>
</evidence>
<comment type="caution">
    <text evidence="4">The sequence shown here is derived from an EMBL/GenBank/DDBJ whole genome shotgun (WGS) entry which is preliminary data.</text>
</comment>
<dbReference type="Gene3D" id="1.10.40.30">
    <property type="entry name" value="Fumarase/aspartase (C-terminal domain)"/>
    <property type="match status" value="1"/>
</dbReference>
<dbReference type="GO" id="GO:0006099">
    <property type="term" value="P:tricarboxylic acid cycle"/>
    <property type="evidence" value="ECO:0007669"/>
    <property type="project" value="InterPro"/>
</dbReference>
<evidence type="ECO:0000313" key="5">
    <source>
        <dbReference type="Proteomes" id="UP000305836"/>
    </source>
</evidence>
<dbReference type="InterPro" id="IPR008948">
    <property type="entry name" value="L-Aspartase-like"/>
</dbReference>
<feature type="domain" description="Fumarase C C-terminal" evidence="3">
    <location>
        <begin position="181"/>
        <end position="233"/>
    </location>
</feature>
<protein>
    <recommendedName>
        <fullName evidence="3">Fumarase C C-terminal domain-containing protein</fullName>
    </recommendedName>
</protein>
<evidence type="ECO:0000313" key="4">
    <source>
        <dbReference type="EMBL" id="TKK83513.1"/>
    </source>
</evidence>
<name>A0A4V5UY61_9ACTN</name>
<dbReference type="GO" id="GO:0016829">
    <property type="term" value="F:lyase activity"/>
    <property type="evidence" value="ECO:0007669"/>
    <property type="project" value="UniProtKB-KW"/>
</dbReference>
<gene>
    <name evidence="4" type="ORF">FDA38_08305</name>
</gene>
<proteinExistence type="predicted"/>
<keyword evidence="5" id="KW-1185">Reference proteome</keyword>
<dbReference type="AlphaFoldDB" id="A0A4V5UY61"/>
<evidence type="ECO:0000256" key="2">
    <source>
        <dbReference type="SAM" id="MobiDB-lite"/>
    </source>
</evidence>
<feature type="region of interest" description="Disordered" evidence="2">
    <location>
        <begin position="1"/>
        <end position="70"/>
    </location>
</feature>
<organism evidence="4 5">
    <name type="scientific">Kribbella jiaozuonensis</name>
    <dbReference type="NCBI Taxonomy" id="2575441"/>
    <lineage>
        <taxon>Bacteria</taxon>
        <taxon>Bacillati</taxon>
        <taxon>Actinomycetota</taxon>
        <taxon>Actinomycetes</taxon>
        <taxon>Propionibacteriales</taxon>
        <taxon>Kribbellaceae</taxon>
        <taxon>Kribbella</taxon>
    </lineage>
</organism>
<reference evidence="4 5" key="1">
    <citation type="submission" date="2019-04" db="EMBL/GenBank/DDBJ databases">
        <title>Kribbella sp. NEAU-THZ 27 nov., a novel actinomycete isolated from soil.</title>
        <authorList>
            <person name="Duan L."/>
        </authorList>
    </citation>
    <scope>NUCLEOTIDE SEQUENCE [LARGE SCALE GENOMIC DNA]</scope>
    <source>
        <strain evidence="5">NEAU-THZ27</strain>
    </source>
</reference>
<dbReference type="InterPro" id="IPR018951">
    <property type="entry name" value="Fumarase_C_C"/>
</dbReference>
<dbReference type="SUPFAM" id="SSF48557">
    <property type="entry name" value="L-aspartase-like"/>
    <property type="match status" value="1"/>
</dbReference>
<feature type="compositionally biased region" description="Basic and acidic residues" evidence="2">
    <location>
        <begin position="50"/>
        <end position="70"/>
    </location>
</feature>